<dbReference type="CDD" id="cd02440">
    <property type="entry name" value="AdoMet_MTases"/>
    <property type="match status" value="1"/>
</dbReference>
<evidence type="ECO:0000256" key="7">
    <source>
        <dbReference type="ARBA" id="ARBA00022679"/>
    </source>
</evidence>
<organism evidence="12 13">
    <name type="scientific">Actinoalloteichus fjordicus</name>
    <dbReference type="NCBI Taxonomy" id="1612552"/>
    <lineage>
        <taxon>Bacteria</taxon>
        <taxon>Bacillati</taxon>
        <taxon>Actinomycetota</taxon>
        <taxon>Actinomycetes</taxon>
        <taxon>Pseudonocardiales</taxon>
        <taxon>Pseudonocardiaceae</taxon>
        <taxon>Actinoalloteichus</taxon>
    </lineage>
</organism>
<accession>A0AAC9LJP5</accession>
<keyword evidence="5" id="KW-0963">Cytoplasm</keyword>
<dbReference type="PANTHER" id="PTHR11579:SF0">
    <property type="entry name" value="PROTEIN-L-ISOASPARTATE(D-ASPARTATE) O-METHYLTRANSFERASE"/>
    <property type="match status" value="1"/>
</dbReference>
<dbReference type="SUPFAM" id="SSF53335">
    <property type="entry name" value="S-adenosyl-L-methionine-dependent methyltransferases"/>
    <property type="match status" value="1"/>
</dbReference>
<dbReference type="RefSeq" id="WP_075765776.1">
    <property type="nucleotide sequence ID" value="NZ_CP016076.1"/>
</dbReference>
<dbReference type="GO" id="GO:0032259">
    <property type="term" value="P:methylation"/>
    <property type="evidence" value="ECO:0007669"/>
    <property type="project" value="UniProtKB-KW"/>
</dbReference>
<dbReference type="GO" id="GO:0004719">
    <property type="term" value="F:protein-L-isoaspartate (D-aspartate) O-methyltransferase activity"/>
    <property type="evidence" value="ECO:0007669"/>
    <property type="project" value="UniProtKB-EC"/>
</dbReference>
<evidence type="ECO:0000256" key="1">
    <source>
        <dbReference type="ARBA" id="ARBA00004496"/>
    </source>
</evidence>
<evidence type="ECO:0000256" key="4">
    <source>
        <dbReference type="ARBA" id="ARBA00013346"/>
    </source>
</evidence>
<comment type="subcellular location">
    <subcellularLocation>
        <location evidence="1">Cytoplasm</location>
    </subcellularLocation>
</comment>
<keyword evidence="8" id="KW-0949">S-adenosyl-L-methionine</keyword>
<evidence type="ECO:0000256" key="11">
    <source>
        <dbReference type="ARBA" id="ARBA00031350"/>
    </source>
</evidence>
<dbReference type="PROSITE" id="PS01279">
    <property type="entry name" value="PCMT"/>
    <property type="match status" value="1"/>
</dbReference>
<dbReference type="GO" id="GO:0005737">
    <property type="term" value="C:cytoplasm"/>
    <property type="evidence" value="ECO:0007669"/>
    <property type="project" value="UniProtKB-SubCell"/>
</dbReference>
<evidence type="ECO:0000256" key="5">
    <source>
        <dbReference type="ARBA" id="ARBA00022490"/>
    </source>
</evidence>
<evidence type="ECO:0000256" key="10">
    <source>
        <dbReference type="ARBA" id="ARBA00031323"/>
    </source>
</evidence>
<keyword evidence="13" id="KW-1185">Reference proteome</keyword>
<dbReference type="InterPro" id="IPR029063">
    <property type="entry name" value="SAM-dependent_MTases_sf"/>
</dbReference>
<dbReference type="InterPro" id="IPR000682">
    <property type="entry name" value="PCMT"/>
</dbReference>
<reference evidence="13" key="1">
    <citation type="submission" date="2016-06" db="EMBL/GenBank/DDBJ databases">
        <title>Complete genome sequence of Actinoalloteichus fjordicus DSM 46855 (=ADI127-17), type strain of the new species Actinoalloteichus fjordicus.</title>
        <authorList>
            <person name="Ruckert C."/>
            <person name="Nouioui I."/>
            <person name="Willmese J."/>
            <person name="van Wezel G."/>
            <person name="Klenk H.-P."/>
            <person name="Kalinowski J."/>
            <person name="Zotchev S.B."/>
        </authorList>
    </citation>
    <scope>NUCLEOTIDE SEQUENCE [LARGE SCALE GENOMIC DNA]</scope>
    <source>
        <strain evidence="13">ADI127-7</strain>
    </source>
</reference>
<evidence type="ECO:0000256" key="6">
    <source>
        <dbReference type="ARBA" id="ARBA00022603"/>
    </source>
</evidence>
<evidence type="ECO:0000256" key="2">
    <source>
        <dbReference type="ARBA" id="ARBA00005369"/>
    </source>
</evidence>
<gene>
    <name evidence="12" type="ORF">UA74_27710</name>
</gene>
<dbReference type="PANTHER" id="PTHR11579">
    <property type="entry name" value="PROTEIN-L-ISOASPARTATE O-METHYLTRANSFERASE"/>
    <property type="match status" value="1"/>
</dbReference>
<dbReference type="AlphaFoldDB" id="A0AAC9LJP5"/>
<evidence type="ECO:0000313" key="12">
    <source>
        <dbReference type="EMBL" id="APU17545.1"/>
    </source>
</evidence>
<evidence type="ECO:0000256" key="3">
    <source>
        <dbReference type="ARBA" id="ARBA00011890"/>
    </source>
</evidence>
<dbReference type="KEGG" id="acad:UA74_27710"/>
<keyword evidence="6" id="KW-0489">Methyltransferase</keyword>
<sequence length="377" mass="40639">MNTADDVDTESLAACLRSRFIASLIDAGAIPDPRWQDAFRAIPRHRFVARFTAYGTQTVFDIARSDQRRAALDACYSNETLLTQQDAGGTPTSSSTEVTLMALMLDRLDISPGHRVLEIGTGTGYNTALLCHALGDESVTSIDIHPELVDKAVPALAEAGHHPVVVCGDGAGGVPERAPFDRIIATCGVLRVPQAWQRQLAPHGAILVNVGLGLARLVLRSDGSVTGPFISEAAFMRLRHDVSAPAVTTREILSMTTTGQGDSRVTDLPAALADRSFQVIVCWVLPTVEWVTILDPRVHVFVEPGSGSWVRAGSTDAGRAEILEHGPRSLWRELLAVAELWEGAGRPEPTRFGLTVAADGSHTLWLDRPDELFCELD</sequence>
<evidence type="ECO:0000256" key="8">
    <source>
        <dbReference type="ARBA" id="ARBA00022691"/>
    </source>
</evidence>
<keyword evidence="7" id="KW-0808">Transferase</keyword>
<comment type="similarity">
    <text evidence="2">Belongs to the methyltransferase superfamily. L-isoaspartyl/D-aspartyl protein methyltransferase family.</text>
</comment>
<dbReference type="EC" id="2.1.1.77" evidence="3"/>
<dbReference type="Pfam" id="PF01135">
    <property type="entry name" value="PCMT"/>
    <property type="match status" value="1"/>
</dbReference>
<name>A0AAC9LJP5_9PSEU</name>
<evidence type="ECO:0000313" key="13">
    <source>
        <dbReference type="Proteomes" id="UP000185511"/>
    </source>
</evidence>
<evidence type="ECO:0000256" key="9">
    <source>
        <dbReference type="ARBA" id="ARBA00030757"/>
    </source>
</evidence>
<dbReference type="EMBL" id="CP016076">
    <property type="protein sequence ID" value="APU17545.1"/>
    <property type="molecule type" value="Genomic_DNA"/>
</dbReference>
<dbReference type="Proteomes" id="UP000185511">
    <property type="component" value="Chromosome"/>
</dbReference>
<dbReference type="Gene3D" id="3.40.50.150">
    <property type="entry name" value="Vaccinia Virus protein VP39"/>
    <property type="match status" value="1"/>
</dbReference>
<proteinExistence type="inferred from homology"/>
<protein>
    <recommendedName>
        <fullName evidence="4">Protein-L-isoaspartate O-methyltransferase</fullName>
        <ecNumber evidence="3">2.1.1.77</ecNumber>
    </recommendedName>
    <alternativeName>
        <fullName evidence="11">L-isoaspartyl protein carboxyl methyltransferase</fullName>
    </alternativeName>
    <alternativeName>
        <fullName evidence="9">Protein L-isoaspartyl methyltransferase</fullName>
    </alternativeName>
    <alternativeName>
        <fullName evidence="10">Protein-beta-aspartate methyltransferase</fullName>
    </alternativeName>
</protein>